<reference evidence="1" key="1">
    <citation type="submission" date="2023-04" db="EMBL/GenBank/DDBJ databases">
        <title>Draft Genome sequencing of Naganishia species isolated from polar environments using Oxford Nanopore Technology.</title>
        <authorList>
            <person name="Leo P."/>
            <person name="Venkateswaran K."/>
        </authorList>
    </citation>
    <scope>NUCLEOTIDE SEQUENCE</scope>
    <source>
        <strain evidence="1">MNA-CCFEE 5262</strain>
    </source>
</reference>
<protein>
    <submittedName>
        <fullName evidence="1">Uncharacterized protein</fullName>
    </submittedName>
</protein>
<sequence length="472" mass="50505">MTDTNDDAYDSLGSSFVSSFSLPPPSPREHKPSETNKTDSTDVPQLIIPAAENKNEDAPDPIVNSQPEQAENTTSDDPSAVTNPIPAAQEQAKVAPVQEDWKELLDQNLESWQAESAEARAKSESTRLRIEEERVKEAKRIADEEKALERQLQQEKEDAEVEKKVKALLASPPRKGKKALHPHHHEGEMDPKRWNDVRNAWEIIRDGATTAVPAHAAGRNEFEEEEPVEVDGRDMTAGDHGGRDGNKAAEVLRRLSAATEAITQGDGNLNPTPASATRRADLLSASHHKADSVPNQREAVADAWRSNAQKSSEEKGAGDAATQKHPRAAAGEKATRQPASSSPAAPVEHSTESAKDDQPVARASSSSSSGHPPQPPSLTLSLFSGSGHRSLSRIAAVVGINIVLPFINGVMLGFGEIFAREVIAWTRGWWRGGRALRIGGRWGAGSGAAAVAGRGLMEGARSVDVSGSGSFP</sequence>
<evidence type="ECO:0000313" key="2">
    <source>
        <dbReference type="Proteomes" id="UP001230649"/>
    </source>
</evidence>
<proteinExistence type="predicted"/>
<dbReference type="EMBL" id="JASBWS010000071">
    <property type="protein sequence ID" value="KAJ9100992.1"/>
    <property type="molecule type" value="Genomic_DNA"/>
</dbReference>
<evidence type="ECO:0000313" key="1">
    <source>
        <dbReference type="EMBL" id="KAJ9100992.1"/>
    </source>
</evidence>
<gene>
    <name evidence="1" type="ORF">QFC20_005276</name>
</gene>
<keyword evidence="2" id="KW-1185">Reference proteome</keyword>
<accession>A0ACC2VQ11</accession>
<name>A0ACC2VQ11_9TREE</name>
<comment type="caution">
    <text evidence="1">The sequence shown here is derived from an EMBL/GenBank/DDBJ whole genome shotgun (WGS) entry which is preliminary data.</text>
</comment>
<organism evidence="1 2">
    <name type="scientific">Naganishia adeliensis</name>
    <dbReference type="NCBI Taxonomy" id="92952"/>
    <lineage>
        <taxon>Eukaryota</taxon>
        <taxon>Fungi</taxon>
        <taxon>Dikarya</taxon>
        <taxon>Basidiomycota</taxon>
        <taxon>Agaricomycotina</taxon>
        <taxon>Tremellomycetes</taxon>
        <taxon>Filobasidiales</taxon>
        <taxon>Filobasidiaceae</taxon>
        <taxon>Naganishia</taxon>
    </lineage>
</organism>
<dbReference type="Proteomes" id="UP001230649">
    <property type="component" value="Unassembled WGS sequence"/>
</dbReference>